<accession>A0A1S8WQY5</accession>
<reference evidence="1 2" key="1">
    <citation type="submission" date="2015-03" db="EMBL/GenBank/DDBJ databases">
        <title>Draft genome of the nematode, Opisthorchis viverrini.</title>
        <authorList>
            <person name="Mitreva M."/>
        </authorList>
    </citation>
    <scope>NUCLEOTIDE SEQUENCE [LARGE SCALE GENOMIC DNA]</scope>
    <source>
        <strain evidence="1">Khon Kaen</strain>
    </source>
</reference>
<name>A0A1S8WQY5_OPIVI</name>
<dbReference type="Gene3D" id="3.20.110.10">
    <property type="entry name" value="Glycoside hydrolase 38, N terminal domain"/>
    <property type="match status" value="1"/>
</dbReference>
<sequence length="72" mass="8422">MTLEEYFEIKTKKCLDSTLKVLESRSDARFSYAEISFFSMWVAGLKEDEKNRVKKEYNNLSCCTCVLLPKVL</sequence>
<organism evidence="1 2">
    <name type="scientific">Opisthorchis viverrini</name>
    <name type="common">Southeast Asian liver fluke</name>
    <dbReference type="NCBI Taxonomy" id="6198"/>
    <lineage>
        <taxon>Eukaryota</taxon>
        <taxon>Metazoa</taxon>
        <taxon>Spiralia</taxon>
        <taxon>Lophotrochozoa</taxon>
        <taxon>Platyhelminthes</taxon>
        <taxon>Trematoda</taxon>
        <taxon>Digenea</taxon>
        <taxon>Opisthorchiida</taxon>
        <taxon>Opisthorchiata</taxon>
        <taxon>Opisthorchiidae</taxon>
        <taxon>Opisthorchis</taxon>
    </lineage>
</organism>
<evidence type="ECO:0000313" key="1">
    <source>
        <dbReference type="EMBL" id="OON16876.1"/>
    </source>
</evidence>
<dbReference type="AlphaFoldDB" id="A0A1S8WQY5"/>
<protein>
    <submittedName>
        <fullName evidence="1">Uncharacterized protein</fullName>
    </submittedName>
</protein>
<gene>
    <name evidence="1" type="ORF">X801_07297</name>
</gene>
<dbReference type="GO" id="GO:0005975">
    <property type="term" value="P:carbohydrate metabolic process"/>
    <property type="evidence" value="ECO:0007669"/>
    <property type="project" value="InterPro"/>
</dbReference>
<dbReference type="InterPro" id="IPR011330">
    <property type="entry name" value="Glyco_hydro/deAcase_b/a-brl"/>
</dbReference>
<keyword evidence="2" id="KW-1185">Reference proteome</keyword>
<proteinExistence type="predicted"/>
<evidence type="ECO:0000313" key="2">
    <source>
        <dbReference type="Proteomes" id="UP000243686"/>
    </source>
</evidence>
<dbReference type="InterPro" id="IPR027291">
    <property type="entry name" value="Glyco_hydro_38_N_sf"/>
</dbReference>
<dbReference type="Proteomes" id="UP000243686">
    <property type="component" value="Unassembled WGS sequence"/>
</dbReference>
<dbReference type="SUPFAM" id="SSF88713">
    <property type="entry name" value="Glycoside hydrolase/deacetylase"/>
    <property type="match status" value="1"/>
</dbReference>
<dbReference type="EMBL" id="KV896336">
    <property type="protein sequence ID" value="OON16876.1"/>
    <property type="molecule type" value="Genomic_DNA"/>
</dbReference>